<dbReference type="Proteomes" id="UP000606115">
    <property type="component" value="Unassembled WGS sequence"/>
</dbReference>
<organism evidence="1 2">
    <name type="scientific">Glutamicibacter ardleyensis</name>
    <dbReference type="NCBI Taxonomy" id="225894"/>
    <lineage>
        <taxon>Bacteria</taxon>
        <taxon>Bacillati</taxon>
        <taxon>Actinomycetota</taxon>
        <taxon>Actinomycetes</taxon>
        <taxon>Micrococcales</taxon>
        <taxon>Micrococcaceae</taxon>
        <taxon>Glutamicibacter</taxon>
    </lineage>
</organism>
<name>A0ABQ2DFK5_9MICC</name>
<gene>
    <name evidence="1" type="ORF">GCM10007173_10480</name>
</gene>
<evidence type="ECO:0000313" key="2">
    <source>
        <dbReference type="Proteomes" id="UP000606115"/>
    </source>
</evidence>
<accession>A0ABQ2DFK5</accession>
<comment type="caution">
    <text evidence="1">The sequence shown here is derived from an EMBL/GenBank/DDBJ whole genome shotgun (WGS) entry which is preliminary data.</text>
</comment>
<dbReference type="EMBL" id="BMKX01000002">
    <property type="protein sequence ID" value="GGJ53822.1"/>
    <property type="molecule type" value="Genomic_DNA"/>
</dbReference>
<protein>
    <submittedName>
        <fullName evidence="1">Uncharacterized protein</fullName>
    </submittedName>
</protein>
<proteinExistence type="predicted"/>
<reference evidence="2" key="1">
    <citation type="journal article" date="2019" name="Int. J. Syst. Evol. Microbiol.">
        <title>The Global Catalogue of Microorganisms (GCM) 10K type strain sequencing project: providing services to taxonomists for standard genome sequencing and annotation.</title>
        <authorList>
            <consortium name="The Broad Institute Genomics Platform"/>
            <consortium name="The Broad Institute Genome Sequencing Center for Infectious Disease"/>
            <person name="Wu L."/>
            <person name="Ma J."/>
        </authorList>
    </citation>
    <scope>NUCLEOTIDE SEQUENCE [LARGE SCALE GENOMIC DNA]</scope>
    <source>
        <strain evidence="2">CGMCC 1.3685</strain>
    </source>
</reference>
<sequence length="49" mass="5276">MERSLVVAAAGTFAQFILVRAARANGTVFAQIGRDSVFPAARADTWFFA</sequence>
<keyword evidence="2" id="KW-1185">Reference proteome</keyword>
<evidence type="ECO:0000313" key="1">
    <source>
        <dbReference type="EMBL" id="GGJ53822.1"/>
    </source>
</evidence>